<reference evidence="7 8" key="1">
    <citation type="submission" date="2021-01" db="EMBL/GenBank/DDBJ databases">
        <title>Characterization of a novel blaVMB-2- harboring plasmid in Vibrio diabolicus.</title>
        <authorList>
            <person name="Liu M."/>
        </authorList>
    </citation>
    <scope>NUCLEOTIDE SEQUENCE [LARGE SCALE GENOMIC DNA]</scope>
    <source>
        <strain evidence="7 8">SLV18</strain>
    </source>
</reference>
<evidence type="ECO:0000256" key="5">
    <source>
        <dbReference type="SAM" id="Phobius"/>
    </source>
</evidence>
<feature type="transmembrane region" description="Helical" evidence="5">
    <location>
        <begin position="70"/>
        <end position="91"/>
    </location>
</feature>
<comment type="subcellular location">
    <subcellularLocation>
        <location evidence="1">Membrane</location>
        <topology evidence="1">Multi-pass membrane protein</topology>
    </subcellularLocation>
</comment>
<keyword evidence="4 5" id="KW-0472">Membrane</keyword>
<dbReference type="GO" id="GO:0016020">
    <property type="term" value="C:membrane"/>
    <property type="evidence" value="ECO:0007669"/>
    <property type="project" value="UniProtKB-SubCell"/>
</dbReference>
<feature type="transmembrane region" description="Helical" evidence="5">
    <location>
        <begin position="232"/>
        <end position="252"/>
    </location>
</feature>
<feature type="domain" description="O-antigen ligase-related" evidence="6">
    <location>
        <begin position="185"/>
        <end position="343"/>
    </location>
</feature>
<feature type="transmembrane region" description="Helical" evidence="5">
    <location>
        <begin position="103"/>
        <end position="122"/>
    </location>
</feature>
<dbReference type="InterPro" id="IPR007016">
    <property type="entry name" value="O-antigen_ligase-rel_domated"/>
</dbReference>
<evidence type="ECO:0000313" key="7">
    <source>
        <dbReference type="EMBL" id="QRG85880.1"/>
    </source>
</evidence>
<dbReference type="Proteomes" id="UP000596337">
    <property type="component" value="Chromosome 2"/>
</dbReference>
<name>A0AA92R9R1_9VIBR</name>
<feature type="transmembrane region" description="Helical" evidence="5">
    <location>
        <begin position="129"/>
        <end position="148"/>
    </location>
</feature>
<evidence type="ECO:0000256" key="3">
    <source>
        <dbReference type="ARBA" id="ARBA00022989"/>
    </source>
</evidence>
<gene>
    <name evidence="7" type="ORF">JOS67_19835</name>
</gene>
<protein>
    <submittedName>
        <fullName evidence="7">O-antigen ligase family protein</fullName>
    </submittedName>
</protein>
<dbReference type="InterPro" id="IPR051533">
    <property type="entry name" value="WaaL-like"/>
</dbReference>
<evidence type="ECO:0000256" key="1">
    <source>
        <dbReference type="ARBA" id="ARBA00004141"/>
    </source>
</evidence>
<proteinExistence type="predicted"/>
<dbReference type="AlphaFoldDB" id="A0AA92R9R1"/>
<dbReference type="PANTHER" id="PTHR37422">
    <property type="entry name" value="TEICHURONIC ACID BIOSYNTHESIS PROTEIN TUAE"/>
    <property type="match status" value="1"/>
</dbReference>
<evidence type="ECO:0000313" key="8">
    <source>
        <dbReference type="Proteomes" id="UP000596337"/>
    </source>
</evidence>
<keyword evidence="2 5" id="KW-0812">Transmembrane</keyword>
<feature type="transmembrane region" description="Helical" evidence="5">
    <location>
        <begin position="20"/>
        <end position="37"/>
    </location>
</feature>
<evidence type="ECO:0000256" key="4">
    <source>
        <dbReference type="ARBA" id="ARBA00023136"/>
    </source>
</evidence>
<keyword evidence="3 5" id="KW-1133">Transmembrane helix</keyword>
<dbReference type="EMBL" id="CP069197">
    <property type="protein sequence ID" value="QRG85880.1"/>
    <property type="molecule type" value="Genomic_DNA"/>
</dbReference>
<accession>A0AA92R9R1</accession>
<feature type="transmembrane region" description="Helical" evidence="5">
    <location>
        <begin position="154"/>
        <end position="174"/>
    </location>
</feature>
<keyword evidence="7" id="KW-0436">Ligase</keyword>
<dbReference type="Pfam" id="PF04932">
    <property type="entry name" value="Wzy_C"/>
    <property type="match status" value="1"/>
</dbReference>
<sequence length="417" mass="47036">MESTSSFAPTNSSAPSSHRASLLAACLLALFFIPMKFRAGGVALAPSDIVSLLSIGFTALVVLEGKAEKLMHPCMGFLVLFTGYVFLNGLLNRVPLMPLVIETVQWLAILCLLSLMYAYGVFDDERVMVYFTYLLFLICTLVALWHFAQGYQSGFKLLGVSKYGFGVLCSLLYLYRDKIRAFHLLMLVALVLLVLSQERKALLGFCLLFFFDQLLVKNLMRKSLNETYTWTILLALSFMVFTAVTTTLYVGFETLADTLEITQEDVLFANQSEARWVSNLHRKLLLANGLDILLQHPVLGVGAKMLPNFMISYFNYDELAIYTHNFVLDTAIEYGLLGIALLFGGYFLFIRFCFRSLNDNRKSLLLAIYALIMVFFVAVNTTIILILLLPVMISMSRESKVNTIAHTFPVNHHHEFE</sequence>
<organism evidence="7 8">
    <name type="scientific">Vibrio diabolicus</name>
    <dbReference type="NCBI Taxonomy" id="50719"/>
    <lineage>
        <taxon>Bacteria</taxon>
        <taxon>Pseudomonadati</taxon>
        <taxon>Pseudomonadota</taxon>
        <taxon>Gammaproteobacteria</taxon>
        <taxon>Vibrionales</taxon>
        <taxon>Vibrionaceae</taxon>
        <taxon>Vibrio</taxon>
        <taxon>Vibrio diabolicus subgroup</taxon>
    </lineage>
</organism>
<dbReference type="PANTHER" id="PTHR37422:SF13">
    <property type="entry name" value="LIPOPOLYSACCHARIDE BIOSYNTHESIS PROTEIN PA4999-RELATED"/>
    <property type="match status" value="1"/>
</dbReference>
<feature type="transmembrane region" description="Helical" evidence="5">
    <location>
        <begin position="334"/>
        <end position="354"/>
    </location>
</feature>
<evidence type="ECO:0000256" key="2">
    <source>
        <dbReference type="ARBA" id="ARBA00022692"/>
    </source>
</evidence>
<dbReference type="GO" id="GO:0016874">
    <property type="term" value="F:ligase activity"/>
    <property type="evidence" value="ECO:0007669"/>
    <property type="project" value="UniProtKB-KW"/>
</dbReference>
<feature type="transmembrane region" description="Helical" evidence="5">
    <location>
        <begin position="366"/>
        <end position="393"/>
    </location>
</feature>
<dbReference type="RefSeq" id="WP_203347901.1">
    <property type="nucleotide sequence ID" value="NZ_CANMIY010000009.1"/>
</dbReference>
<evidence type="ECO:0000259" key="6">
    <source>
        <dbReference type="Pfam" id="PF04932"/>
    </source>
</evidence>
<feature type="transmembrane region" description="Helical" evidence="5">
    <location>
        <begin position="181"/>
        <end position="196"/>
    </location>
</feature>
<feature type="transmembrane region" description="Helical" evidence="5">
    <location>
        <begin position="43"/>
        <end position="63"/>
    </location>
</feature>